<dbReference type="EMBL" id="LWDX02034726">
    <property type="protein sequence ID" value="OEL26394.1"/>
    <property type="molecule type" value="Genomic_DNA"/>
</dbReference>
<dbReference type="Pfam" id="PF24068">
    <property type="entry name" value="TPD1_C"/>
    <property type="match status" value="1"/>
</dbReference>
<evidence type="ECO:0000313" key="3">
    <source>
        <dbReference type="EMBL" id="OEL26394.1"/>
    </source>
</evidence>
<evidence type="ECO:0000256" key="1">
    <source>
        <dbReference type="ARBA" id="ARBA00022729"/>
    </source>
</evidence>
<organism evidence="3 4">
    <name type="scientific">Dichanthelium oligosanthes</name>
    <dbReference type="NCBI Taxonomy" id="888268"/>
    <lineage>
        <taxon>Eukaryota</taxon>
        <taxon>Viridiplantae</taxon>
        <taxon>Streptophyta</taxon>
        <taxon>Embryophyta</taxon>
        <taxon>Tracheophyta</taxon>
        <taxon>Spermatophyta</taxon>
        <taxon>Magnoliopsida</taxon>
        <taxon>Liliopsida</taxon>
        <taxon>Poales</taxon>
        <taxon>Poaceae</taxon>
        <taxon>PACMAD clade</taxon>
        <taxon>Panicoideae</taxon>
        <taxon>Panicodae</taxon>
        <taxon>Paniceae</taxon>
        <taxon>Dichantheliinae</taxon>
        <taxon>Dichanthelium</taxon>
    </lineage>
</organism>
<keyword evidence="1 2" id="KW-0732">Signal</keyword>
<dbReference type="STRING" id="888268.A0A1E5VMV9"/>
<dbReference type="OrthoDB" id="590911at2759"/>
<keyword evidence="4" id="KW-1185">Reference proteome</keyword>
<feature type="chain" id="PRO_5009188264" evidence="2">
    <location>
        <begin position="26"/>
        <end position="129"/>
    </location>
</feature>
<feature type="signal peptide" evidence="2">
    <location>
        <begin position="1"/>
        <end position="25"/>
    </location>
</feature>
<dbReference type="GO" id="GO:0001709">
    <property type="term" value="P:cell fate determination"/>
    <property type="evidence" value="ECO:0007669"/>
    <property type="project" value="TreeGrafter"/>
</dbReference>
<accession>A0A1E5VMV9</accession>
<dbReference type="InterPro" id="IPR040361">
    <property type="entry name" value="TPD1"/>
</dbReference>
<dbReference type="Proteomes" id="UP000095767">
    <property type="component" value="Unassembled WGS sequence"/>
</dbReference>
<proteinExistence type="predicted"/>
<name>A0A1E5VMV9_9POAL</name>
<evidence type="ECO:0000313" key="4">
    <source>
        <dbReference type="Proteomes" id="UP000095767"/>
    </source>
</evidence>
<dbReference type="PANTHER" id="PTHR33184">
    <property type="entry name" value="PROTEIN TAPETUM DETERMINANT 1-LIKE-RELATED"/>
    <property type="match status" value="1"/>
</dbReference>
<comment type="caution">
    <text evidence="3">The sequence shown here is derived from an EMBL/GenBank/DDBJ whole genome shotgun (WGS) entry which is preliminary data.</text>
</comment>
<dbReference type="AlphaFoldDB" id="A0A1E5VMV9"/>
<gene>
    <name evidence="3" type="ORF">BAE44_0012586</name>
</gene>
<sequence length="129" mass="13566">MDATPATILVACLLLCASGSGGAAAAGGGGGCSLSSIVVKQSLTDEWAHGNPVRAVTVSNTCHCPQSDVKVDCQGFHSALEVDRKKLKFIYGRCLVNGGDPVVQEQDVTFRYAWTKEFRFTPVSSKVAC</sequence>
<protein>
    <submittedName>
        <fullName evidence="3">Uncharacterized protein</fullName>
    </submittedName>
</protein>
<dbReference type="PANTHER" id="PTHR33184:SF27">
    <property type="entry name" value="PUTATIVE-RELATED"/>
    <property type="match status" value="1"/>
</dbReference>
<reference evidence="3 4" key="1">
    <citation type="submission" date="2016-09" db="EMBL/GenBank/DDBJ databases">
        <title>The draft genome of Dichanthelium oligosanthes: A C3 panicoid grass species.</title>
        <authorList>
            <person name="Studer A.J."/>
            <person name="Schnable J.C."/>
            <person name="Brutnell T.P."/>
        </authorList>
    </citation>
    <scope>NUCLEOTIDE SEQUENCE [LARGE SCALE GENOMIC DNA]</scope>
    <source>
        <strain evidence="4">cv. Kellogg 1175</strain>
        <tissue evidence="3">Leaf</tissue>
    </source>
</reference>
<evidence type="ECO:0000256" key="2">
    <source>
        <dbReference type="SAM" id="SignalP"/>
    </source>
</evidence>